<dbReference type="GO" id="GO:0002143">
    <property type="term" value="P:tRNA wobble position uridine thiolation"/>
    <property type="evidence" value="ECO:0007669"/>
    <property type="project" value="TreeGrafter"/>
</dbReference>
<dbReference type="FunFam" id="3.40.50.620:FF:000115">
    <property type="entry name" value="tRNA-specific 2-thiouridylase MnmA"/>
    <property type="match status" value="1"/>
</dbReference>
<dbReference type="PROSITE" id="PS50206">
    <property type="entry name" value="RHODANESE_3"/>
    <property type="match status" value="1"/>
</dbReference>
<evidence type="ECO:0000256" key="9">
    <source>
        <dbReference type="HAMAP-Rule" id="MF_00144"/>
    </source>
</evidence>
<dbReference type="OrthoDB" id="9800696at2"/>
<comment type="catalytic activity">
    <reaction evidence="8 9">
        <text>S-sulfanyl-L-cysteinyl-[protein] + uridine(34) in tRNA + AH2 + ATP = 2-thiouridine(34) in tRNA + L-cysteinyl-[protein] + A + AMP + diphosphate + H(+)</text>
        <dbReference type="Rhea" id="RHEA:47032"/>
        <dbReference type="Rhea" id="RHEA-COMP:10131"/>
        <dbReference type="Rhea" id="RHEA-COMP:11726"/>
        <dbReference type="Rhea" id="RHEA-COMP:11727"/>
        <dbReference type="Rhea" id="RHEA-COMP:11728"/>
        <dbReference type="ChEBI" id="CHEBI:13193"/>
        <dbReference type="ChEBI" id="CHEBI:15378"/>
        <dbReference type="ChEBI" id="CHEBI:17499"/>
        <dbReference type="ChEBI" id="CHEBI:29950"/>
        <dbReference type="ChEBI" id="CHEBI:30616"/>
        <dbReference type="ChEBI" id="CHEBI:33019"/>
        <dbReference type="ChEBI" id="CHEBI:61963"/>
        <dbReference type="ChEBI" id="CHEBI:65315"/>
        <dbReference type="ChEBI" id="CHEBI:87170"/>
        <dbReference type="ChEBI" id="CHEBI:456215"/>
        <dbReference type="EC" id="2.8.1.13"/>
    </reaction>
</comment>
<evidence type="ECO:0000256" key="1">
    <source>
        <dbReference type="ARBA" id="ARBA00022555"/>
    </source>
</evidence>
<dbReference type="InterPro" id="IPR004506">
    <property type="entry name" value="MnmA-like"/>
</dbReference>
<feature type="region of interest" description="Interaction with tRNA" evidence="9">
    <location>
        <begin position="151"/>
        <end position="153"/>
    </location>
</feature>
<keyword evidence="9" id="KW-0963">Cytoplasm</keyword>
<dbReference type="EC" id="2.8.1.13" evidence="9"/>
<reference evidence="11 12" key="1">
    <citation type="submission" date="2019-10" db="EMBL/GenBank/DDBJ databases">
        <title>Prolixibacter strains distinguished by the presence of nitrate reductase genes were adept at nitrate-dependent anaerobic corrosion of metallic iron and carbon steel.</title>
        <authorList>
            <person name="Iino T."/>
            <person name="Shono N."/>
            <person name="Ito K."/>
            <person name="Nakamura R."/>
            <person name="Sueoka K."/>
            <person name="Harayama S."/>
            <person name="Ohkuma M."/>
        </authorList>
    </citation>
    <scope>NUCLEOTIDE SEQUENCE [LARGE SCALE GENOMIC DNA]</scope>
    <source>
        <strain evidence="11 12">JCM 13498</strain>
    </source>
</reference>
<comment type="subcellular location">
    <subcellularLocation>
        <location evidence="9">Cytoplasm</location>
    </subcellularLocation>
</comment>
<dbReference type="InterPro" id="IPR001763">
    <property type="entry name" value="Rhodanese-like_dom"/>
</dbReference>
<feature type="binding site" evidence="9">
    <location>
        <position position="34"/>
    </location>
    <ligand>
        <name>ATP</name>
        <dbReference type="ChEBI" id="CHEBI:30616"/>
    </ligand>
</feature>
<feature type="site" description="Interaction with tRNA" evidence="9">
    <location>
        <position position="126"/>
    </location>
</feature>
<evidence type="ECO:0000256" key="8">
    <source>
        <dbReference type="ARBA" id="ARBA00051542"/>
    </source>
</evidence>
<dbReference type="InterPro" id="IPR014729">
    <property type="entry name" value="Rossmann-like_a/b/a_fold"/>
</dbReference>
<keyword evidence="4 9" id="KW-0547">Nucleotide-binding</keyword>
<evidence type="ECO:0000259" key="10">
    <source>
        <dbReference type="PROSITE" id="PS50206"/>
    </source>
</evidence>
<dbReference type="Gene3D" id="2.30.30.280">
    <property type="entry name" value="Adenine nucleotide alpha hydrolases-like domains"/>
    <property type="match status" value="1"/>
</dbReference>
<feature type="active site" description="Cysteine persulfide intermediate" evidence="9">
    <location>
        <position position="201"/>
    </location>
</feature>
<comment type="caution">
    <text evidence="11">The sequence shown here is derived from an EMBL/GenBank/DDBJ whole genome shotgun (WGS) entry which is preliminary data.</text>
</comment>
<keyword evidence="3 9" id="KW-0819">tRNA processing</keyword>
<evidence type="ECO:0000256" key="7">
    <source>
        <dbReference type="ARBA" id="ARBA00023157"/>
    </source>
</evidence>
<dbReference type="AlphaFoldDB" id="A0A5M4AVR1"/>
<organism evidence="11 12">
    <name type="scientific">Prolixibacter bellariivorans</name>
    <dbReference type="NCBI Taxonomy" id="314319"/>
    <lineage>
        <taxon>Bacteria</taxon>
        <taxon>Pseudomonadati</taxon>
        <taxon>Bacteroidota</taxon>
        <taxon>Bacteroidia</taxon>
        <taxon>Marinilabiliales</taxon>
        <taxon>Prolixibacteraceae</taxon>
        <taxon>Prolixibacter</taxon>
    </lineage>
</organism>
<keyword evidence="5 9" id="KW-0067">ATP-binding</keyword>
<feature type="binding site" evidence="9">
    <location>
        <position position="125"/>
    </location>
    <ligand>
        <name>ATP</name>
        <dbReference type="ChEBI" id="CHEBI:30616"/>
    </ligand>
</feature>
<name>A0A5M4AVR1_9BACT</name>
<dbReference type="Gene3D" id="2.40.30.10">
    <property type="entry name" value="Translation factors"/>
    <property type="match status" value="1"/>
</dbReference>
<evidence type="ECO:0000313" key="11">
    <source>
        <dbReference type="EMBL" id="GET32022.1"/>
    </source>
</evidence>
<evidence type="ECO:0000313" key="12">
    <source>
        <dbReference type="Proteomes" id="UP000391834"/>
    </source>
</evidence>
<dbReference type="FunFam" id="2.30.30.280:FF:000001">
    <property type="entry name" value="tRNA-specific 2-thiouridylase MnmA"/>
    <property type="match status" value="1"/>
</dbReference>
<dbReference type="HAMAP" id="MF_00144">
    <property type="entry name" value="tRNA_thiouridyl_MnmA"/>
    <property type="match status" value="1"/>
</dbReference>
<keyword evidence="1 9" id="KW-0820">tRNA-binding</keyword>
<accession>A0A5M4AVR1</accession>
<keyword evidence="7" id="KW-1015">Disulfide bond</keyword>
<comment type="caution">
    <text evidence="9">Lacks conserved residue(s) required for the propagation of feature annotation.</text>
</comment>
<dbReference type="CDD" id="cd01998">
    <property type="entry name" value="MnmA_TRMU-like"/>
    <property type="match status" value="1"/>
</dbReference>
<feature type="region of interest" description="Interaction with tRNA" evidence="9">
    <location>
        <begin position="344"/>
        <end position="345"/>
    </location>
</feature>
<keyword evidence="6 9" id="KW-0694">RNA-binding</keyword>
<evidence type="ECO:0000256" key="6">
    <source>
        <dbReference type="ARBA" id="ARBA00022884"/>
    </source>
</evidence>
<feature type="domain" description="Rhodanese" evidence="10">
    <location>
        <begin position="5"/>
        <end position="46"/>
    </location>
</feature>
<dbReference type="EMBL" id="BLAX01000001">
    <property type="protein sequence ID" value="GET32022.1"/>
    <property type="molecule type" value="Genomic_DNA"/>
</dbReference>
<keyword evidence="12" id="KW-1185">Reference proteome</keyword>
<feature type="site" description="Interaction with tRNA" evidence="9">
    <location>
        <position position="376"/>
    </location>
</feature>
<feature type="binding site" evidence="9">
    <location>
        <begin position="8"/>
        <end position="15"/>
    </location>
    <ligand>
        <name>ATP</name>
        <dbReference type="ChEBI" id="CHEBI:30616"/>
    </ligand>
</feature>
<dbReference type="GO" id="GO:0103016">
    <property type="term" value="F:tRNA-uridine 2-sulfurtransferase activity"/>
    <property type="evidence" value="ECO:0007669"/>
    <property type="project" value="UniProtKB-EC"/>
</dbReference>
<comment type="similarity">
    <text evidence="9">Belongs to the MnmA/TRMU family.</text>
</comment>
<dbReference type="Gene3D" id="3.40.50.620">
    <property type="entry name" value="HUPs"/>
    <property type="match status" value="1"/>
</dbReference>
<evidence type="ECO:0000256" key="3">
    <source>
        <dbReference type="ARBA" id="ARBA00022694"/>
    </source>
</evidence>
<protein>
    <recommendedName>
        <fullName evidence="9">tRNA-specific 2-thiouridylase MnmA</fullName>
        <ecNumber evidence="9">2.8.1.13</ecNumber>
    </recommendedName>
</protein>
<comment type="function">
    <text evidence="9">Catalyzes the 2-thiolation of uridine at the wobble position (U34) of tRNA, leading to the formation of s(2)U34.</text>
</comment>
<dbReference type="SUPFAM" id="SSF52402">
    <property type="entry name" value="Adenine nucleotide alpha hydrolases-like"/>
    <property type="match status" value="1"/>
</dbReference>
<dbReference type="GO" id="GO:0005737">
    <property type="term" value="C:cytoplasm"/>
    <property type="evidence" value="ECO:0007669"/>
    <property type="project" value="UniProtKB-SubCell"/>
</dbReference>
<evidence type="ECO:0000256" key="4">
    <source>
        <dbReference type="ARBA" id="ARBA00022741"/>
    </source>
</evidence>
<dbReference type="PANTHER" id="PTHR11933">
    <property type="entry name" value="TRNA 5-METHYLAMINOMETHYL-2-THIOURIDYLATE -METHYLTRANSFERASE"/>
    <property type="match status" value="1"/>
</dbReference>
<evidence type="ECO:0000256" key="5">
    <source>
        <dbReference type="ARBA" id="ARBA00022840"/>
    </source>
</evidence>
<evidence type="ECO:0000256" key="2">
    <source>
        <dbReference type="ARBA" id="ARBA00022679"/>
    </source>
</evidence>
<dbReference type="Pfam" id="PF03054">
    <property type="entry name" value="tRNA_Me_trans"/>
    <property type="match status" value="1"/>
</dbReference>
<dbReference type="InterPro" id="IPR023382">
    <property type="entry name" value="MnmA-like_central_sf"/>
</dbReference>
<feature type="region of interest" description="Interaction with target base in tRNA" evidence="9">
    <location>
        <begin position="96"/>
        <end position="98"/>
    </location>
</feature>
<dbReference type="RefSeq" id="WP_025863463.1">
    <property type="nucleotide sequence ID" value="NZ_BLAX01000001.1"/>
</dbReference>
<dbReference type="PANTHER" id="PTHR11933:SF5">
    <property type="entry name" value="MITOCHONDRIAL TRNA-SPECIFIC 2-THIOURIDYLASE 1"/>
    <property type="match status" value="1"/>
</dbReference>
<dbReference type="GO" id="GO:0005524">
    <property type="term" value="F:ATP binding"/>
    <property type="evidence" value="ECO:0007669"/>
    <property type="project" value="UniProtKB-KW"/>
</dbReference>
<dbReference type="InterPro" id="IPR046884">
    <property type="entry name" value="MnmA-like_central"/>
</dbReference>
<dbReference type="Proteomes" id="UP000391834">
    <property type="component" value="Unassembled WGS sequence"/>
</dbReference>
<keyword evidence="2 9" id="KW-0808">Transferase</keyword>
<gene>
    <name evidence="9 11" type="primary">mnmA</name>
    <name evidence="11" type="ORF">PbJCM13498_08850</name>
</gene>
<proteinExistence type="inferred from homology"/>
<dbReference type="GO" id="GO:0000049">
    <property type="term" value="F:tRNA binding"/>
    <property type="evidence" value="ECO:0007669"/>
    <property type="project" value="UniProtKB-KW"/>
</dbReference>
<dbReference type="Pfam" id="PF20258">
    <property type="entry name" value="tRNA_Me_trans_C"/>
    <property type="match status" value="1"/>
</dbReference>
<sequence>MKEKVVVGLSGGVDSSVAAYLLKQQGYEVIGVFMINWKERTGTLTASCTWEDDITFAEMIAKKLDIPFHVVDLSDFYRKRVVDYMFEEYGKGHTPNPDVLCNREIKFDMFMEKAMELGADYVATGHYCRKAEVEKDGKTYYRLLAGSDPNKDQSYFLCQLNQEQLAKSMFPIGHLMKPEVREIAREQGLITAERKDSQGICFVGKVDLPVFLQQKLEPKQGNVIEIPADFMARKKSVEKTPDNFKKLCHAFPYKPWNGKVIGEHNGAHFYTIGQRKGLNIGGYGEPLFVLATDINRNIVYVGEGKTHPGLYRPGLFVPKEDIHWIRPDLEIPVGDETEFLFRIRYRQPLEKGRMYMREEGLYVLFEEEQRGITAGQFVAWYTDDEQIGSGVIE</sequence>
<dbReference type="InterPro" id="IPR046885">
    <property type="entry name" value="MnmA-like_C"/>
</dbReference>
<dbReference type="Pfam" id="PF20259">
    <property type="entry name" value="tRNA_Me_trans_M"/>
    <property type="match status" value="1"/>
</dbReference>
<dbReference type="NCBIfam" id="TIGR00420">
    <property type="entry name" value="trmU"/>
    <property type="match status" value="1"/>
</dbReference>
<feature type="active site" description="Nucleophile" evidence="9">
    <location>
        <position position="101"/>
    </location>
</feature>
<dbReference type="NCBIfam" id="NF001138">
    <property type="entry name" value="PRK00143.1"/>
    <property type="match status" value="1"/>
</dbReference>